<dbReference type="AlphaFoldDB" id="A0A0C2J4K9"/>
<gene>
    <name evidence="1" type="ORF">RF11_08399</name>
</gene>
<sequence>MENEIWIDECSITLSPNNKSHEYFAIKGGITVPKNKDYKFIRWLTIEYDFMDFNNFFELDIQEFSATTKDHLPATIEVINVTCSKVLRCTKVLTGNDHECEFKVDTNLAKIVKNQITSKTETNVVTKDKTRQMPQTSTKKDIEIIGFFLW</sequence>
<comment type="caution">
    <text evidence="1">The sequence shown here is derived from an EMBL/GenBank/DDBJ whole genome shotgun (WGS) entry which is preliminary data.</text>
</comment>
<dbReference type="Proteomes" id="UP000031668">
    <property type="component" value="Unassembled WGS sequence"/>
</dbReference>
<organism evidence="1 2">
    <name type="scientific">Thelohanellus kitauei</name>
    <name type="common">Myxosporean</name>
    <dbReference type="NCBI Taxonomy" id="669202"/>
    <lineage>
        <taxon>Eukaryota</taxon>
        <taxon>Metazoa</taxon>
        <taxon>Cnidaria</taxon>
        <taxon>Myxozoa</taxon>
        <taxon>Myxosporea</taxon>
        <taxon>Bivalvulida</taxon>
        <taxon>Platysporina</taxon>
        <taxon>Myxobolidae</taxon>
        <taxon>Thelohanellus</taxon>
    </lineage>
</organism>
<protein>
    <submittedName>
        <fullName evidence="1">Uncharacterized protein</fullName>
    </submittedName>
</protein>
<accession>A0A0C2J4K9</accession>
<keyword evidence="2" id="KW-1185">Reference proteome</keyword>
<dbReference type="EMBL" id="JWZT01001102">
    <property type="protein sequence ID" value="KII72769.1"/>
    <property type="molecule type" value="Genomic_DNA"/>
</dbReference>
<evidence type="ECO:0000313" key="2">
    <source>
        <dbReference type="Proteomes" id="UP000031668"/>
    </source>
</evidence>
<name>A0A0C2J4K9_THEKT</name>
<reference evidence="1 2" key="1">
    <citation type="journal article" date="2014" name="Genome Biol. Evol.">
        <title>The genome of the myxosporean Thelohanellus kitauei shows adaptations to nutrient acquisition within its fish host.</title>
        <authorList>
            <person name="Yang Y."/>
            <person name="Xiong J."/>
            <person name="Zhou Z."/>
            <person name="Huo F."/>
            <person name="Miao W."/>
            <person name="Ran C."/>
            <person name="Liu Y."/>
            <person name="Zhang J."/>
            <person name="Feng J."/>
            <person name="Wang M."/>
            <person name="Wang M."/>
            <person name="Wang L."/>
            <person name="Yao B."/>
        </authorList>
    </citation>
    <scope>NUCLEOTIDE SEQUENCE [LARGE SCALE GENOMIC DNA]</scope>
    <source>
        <strain evidence="1">Wuqing</strain>
    </source>
</reference>
<evidence type="ECO:0000313" key="1">
    <source>
        <dbReference type="EMBL" id="KII72769.1"/>
    </source>
</evidence>
<proteinExistence type="predicted"/>